<proteinExistence type="predicted"/>
<comment type="caution">
    <text evidence="1">The sequence shown here is derived from an EMBL/GenBank/DDBJ whole genome shotgun (WGS) entry which is preliminary data.</text>
</comment>
<name>A0A7J8VRG4_9ROSI</name>
<dbReference type="AlphaFoldDB" id="A0A7J8VRG4"/>
<evidence type="ECO:0000313" key="2">
    <source>
        <dbReference type="Proteomes" id="UP000593573"/>
    </source>
</evidence>
<reference evidence="1 2" key="1">
    <citation type="journal article" date="2019" name="Genome Biol. Evol.">
        <title>Insights into the evolution of the New World diploid cottons (Gossypium, subgenus Houzingenia) based on genome sequencing.</title>
        <authorList>
            <person name="Grover C.E."/>
            <person name="Arick M.A. 2nd"/>
            <person name="Thrash A."/>
            <person name="Conover J.L."/>
            <person name="Sanders W.S."/>
            <person name="Peterson D.G."/>
            <person name="Frelichowski J.E."/>
            <person name="Scheffler J.A."/>
            <person name="Scheffler B.E."/>
            <person name="Wendel J.F."/>
        </authorList>
    </citation>
    <scope>NUCLEOTIDE SEQUENCE [LARGE SCALE GENOMIC DNA]</scope>
    <source>
        <strain evidence="1">57</strain>
        <tissue evidence="1">Leaf</tissue>
    </source>
</reference>
<sequence length="65" mass="8067">MKKRFLDKVKDNLAVRIWSKKTQQEKGDSQWHDKNKQLFYRDYNDLLYLLDVKVDKLLFRTLTQY</sequence>
<gene>
    <name evidence="1" type="ORF">Goklo_005107</name>
</gene>
<organism evidence="1 2">
    <name type="scientific">Gossypium klotzschianum</name>
    <dbReference type="NCBI Taxonomy" id="34286"/>
    <lineage>
        <taxon>Eukaryota</taxon>
        <taxon>Viridiplantae</taxon>
        <taxon>Streptophyta</taxon>
        <taxon>Embryophyta</taxon>
        <taxon>Tracheophyta</taxon>
        <taxon>Spermatophyta</taxon>
        <taxon>Magnoliopsida</taxon>
        <taxon>eudicotyledons</taxon>
        <taxon>Gunneridae</taxon>
        <taxon>Pentapetalae</taxon>
        <taxon>rosids</taxon>
        <taxon>malvids</taxon>
        <taxon>Malvales</taxon>
        <taxon>Malvaceae</taxon>
        <taxon>Malvoideae</taxon>
        <taxon>Gossypium</taxon>
    </lineage>
</organism>
<dbReference type="EMBL" id="JABFAB010000011">
    <property type="protein sequence ID" value="MBA0665213.1"/>
    <property type="molecule type" value="Genomic_DNA"/>
</dbReference>
<dbReference type="Proteomes" id="UP000593573">
    <property type="component" value="Unassembled WGS sequence"/>
</dbReference>
<protein>
    <submittedName>
        <fullName evidence="1">Uncharacterized protein</fullName>
    </submittedName>
</protein>
<keyword evidence="2" id="KW-1185">Reference proteome</keyword>
<accession>A0A7J8VRG4</accession>
<evidence type="ECO:0000313" key="1">
    <source>
        <dbReference type="EMBL" id="MBA0665213.1"/>
    </source>
</evidence>